<evidence type="ECO:0000256" key="6">
    <source>
        <dbReference type="ARBA" id="ARBA00032248"/>
    </source>
</evidence>
<dbReference type="EMBL" id="VKGK01000021">
    <property type="protein sequence ID" value="TRY13264.1"/>
    <property type="molecule type" value="Genomic_DNA"/>
</dbReference>
<dbReference type="InterPro" id="IPR029052">
    <property type="entry name" value="Metallo-depent_PP-like"/>
</dbReference>
<evidence type="ECO:0000256" key="8">
    <source>
        <dbReference type="ARBA" id="ARBA00049417"/>
    </source>
</evidence>
<protein>
    <recommendedName>
        <fullName evidence="3">bis(5'-nucleosyl)-tetraphosphatase (symmetrical)</fullName>
        <ecNumber evidence="3">3.6.1.41</ecNumber>
    </recommendedName>
    <alternativeName>
        <fullName evidence="6">Ap4A hydrolase</fullName>
    </alternativeName>
    <alternativeName>
        <fullName evidence="5">Diadenosine 5',5'''-P1,P4-tetraphosphate pyrophosphohydrolase</fullName>
    </alternativeName>
    <alternativeName>
        <fullName evidence="7">Diadenosine tetraphosphatase</fullName>
    </alternativeName>
</protein>
<dbReference type="PANTHER" id="PTHR40942">
    <property type="match status" value="1"/>
</dbReference>
<dbReference type="NCBIfam" id="NF001204">
    <property type="entry name" value="PRK00166.1"/>
    <property type="match status" value="1"/>
</dbReference>
<evidence type="ECO:0000313" key="11">
    <source>
        <dbReference type="Proteomes" id="UP000318126"/>
    </source>
</evidence>
<comment type="caution">
    <text evidence="10">The sequence shown here is derived from an EMBL/GenBank/DDBJ whole genome shotgun (WGS) entry which is preliminary data.</text>
</comment>
<comment type="catalytic activity">
    <reaction evidence="8">
        <text>P(1),P(4)-bis(5'-adenosyl) tetraphosphate + H2O = 2 ADP + 2 H(+)</text>
        <dbReference type="Rhea" id="RHEA:24252"/>
        <dbReference type="ChEBI" id="CHEBI:15377"/>
        <dbReference type="ChEBI" id="CHEBI:15378"/>
        <dbReference type="ChEBI" id="CHEBI:58141"/>
        <dbReference type="ChEBI" id="CHEBI:456216"/>
        <dbReference type="EC" id="3.6.1.41"/>
    </reaction>
</comment>
<dbReference type="GO" id="GO:0008803">
    <property type="term" value="F:bis(5'-nucleosyl)-tetraphosphatase (symmetrical) activity"/>
    <property type="evidence" value="ECO:0007669"/>
    <property type="project" value="UniProtKB-EC"/>
</dbReference>
<feature type="domain" description="Calcineurin-like phosphoesterase" evidence="9">
    <location>
        <begin position="5"/>
        <end position="166"/>
    </location>
</feature>
<evidence type="ECO:0000256" key="2">
    <source>
        <dbReference type="ARBA" id="ARBA00005419"/>
    </source>
</evidence>
<evidence type="ECO:0000256" key="3">
    <source>
        <dbReference type="ARBA" id="ARBA00012506"/>
    </source>
</evidence>
<evidence type="ECO:0000256" key="4">
    <source>
        <dbReference type="ARBA" id="ARBA00022801"/>
    </source>
</evidence>
<dbReference type="EC" id="3.6.1.41" evidence="3"/>
<dbReference type="InterPro" id="IPR004843">
    <property type="entry name" value="Calcineurin-like_PHP"/>
</dbReference>
<dbReference type="PIRSF" id="PIRSF000903">
    <property type="entry name" value="B5n-ttraPtase_sm"/>
    <property type="match status" value="1"/>
</dbReference>
<proteinExistence type="inferred from homology"/>
<evidence type="ECO:0000256" key="1">
    <source>
        <dbReference type="ARBA" id="ARBA00003413"/>
    </source>
</evidence>
<dbReference type="InterPro" id="IPR004617">
    <property type="entry name" value="ApaH"/>
</dbReference>
<accession>A0A553JLD1</accession>
<name>A0A553JLD1_SHEHA</name>
<dbReference type="PANTHER" id="PTHR40942:SF4">
    <property type="entry name" value="CYTOCHROME C5"/>
    <property type="match status" value="1"/>
</dbReference>
<reference evidence="11" key="1">
    <citation type="submission" date="2019-07" db="EMBL/GenBank/DDBJ databases">
        <title>Shewanella sp. YLB-08 draft genomic sequence.</title>
        <authorList>
            <person name="Yu L."/>
        </authorList>
    </citation>
    <scope>NUCLEOTIDE SEQUENCE [LARGE SCALE GENOMIC DNA]</scope>
    <source>
        <strain evidence="11">JCM 20706</strain>
    </source>
</reference>
<evidence type="ECO:0000256" key="5">
    <source>
        <dbReference type="ARBA" id="ARBA00031248"/>
    </source>
</evidence>
<evidence type="ECO:0000313" key="10">
    <source>
        <dbReference type="EMBL" id="TRY13264.1"/>
    </source>
</evidence>
<dbReference type="RefSeq" id="WP_144041294.1">
    <property type="nucleotide sequence ID" value="NZ_BMPL01000018.1"/>
</dbReference>
<dbReference type="NCBIfam" id="TIGR00668">
    <property type="entry name" value="apaH"/>
    <property type="match status" value="1"/>
</dbReference>
<dbReference type="Gene3D" id="3.60.21.10">
    <property type="match status" value="1"/>
</dbReference>
<dbReference type="AlphaFoldDB" id="A0A553JLD1"/>
<sequence>MANYFVGDIQGCYDELMQLLSKVDFNPSRDQLWAVGDLVARGPGSLPTLKYFQQLDGAANVSLGNHDLHLMAVHAKVKRANPKDKLEALLDSSEINSLIGWLRHQPLHQELPEHKIIMSHAGVPPQWDLNTLRAESLRVTQALQSADYVENLLTKMYTSGSNQWHLEMGELEKRIYCINALTRMRFLHSDGRLDFECKVSPAECKDPDLTPWFALEGKVNQSHTLVFGHWAAVMGEVSSTRIKALDTGCCWGEYLTLWHLEKDEKITQNKLKKS</sequence>
<evidence type="ECO:0000256" key="7">
    <source>
        <dbReference type="ARBA" id="ARBA00033210"/>
    </source>
</evidence>
<gene>
    <name evidence="10" type="ORF">FN961_16575</name>
</gene>
<dbReference type="Proteomes" id="UP000318126">
    <property type="component" value="Unassembled WGS sequence"/>
</dbReference>
<keyword evidence="11" id="KW-1185">Reference proteome</keyword>
<evidence type="ECO:0000259" key="9">
    <source>
        <dbReference type="Pfam" id="PF00149"/>
    </source>
</evidence>
<dbReference type="Pfam" id="PF00149">
    <property type="entry name" value="Metallophos"/>
    <property type="match status" value="1"/>
</dbReference>
<comment type="similarity">
    <text evidence="2">Belongs to the Ap4A hydrolase family.</text>
</comment>
<dbReference type="OrthoDB" id="9807890at2"/>
<dbReference type="SUPFAM" id="SSF56300">
    <property type="entry name" value="Metallo-dependent phosphatases"/>
    <property type="match status" value="1"/>
</dbReference>
<organism evidence="10 11">
    <name type="scientific">Shewanella hanedai</name>
    <name type="common">Alteromonas hanedai</name>
    <dbReference type="NCBI Taxonomy" id="25"/>
    <lineage>
        <taxon>Bacteria</taxon>
        <taxon>Pseudomonadati</taxon>
        <taxon>Pseudomonadota</taxon>
        <taxon>Gammaproteobacteria</taxon>
        <taxon>Alteromonadales</taxon>
        <taxon>Shewanellaceae</taxon>
        <taxon>Shewanella</taxon>
    </lineage>
</organism>
<comment type="function">
    <text evidence="1">Hydrolyzes diadenosine 5',5'''-P1,P4-tetraphosphate to yield ADP.</text>
</comment>
<keyword evidence="4 10" id="KW-0378">Hydrolase</keyword>